<evidence type="ECO:0000313" key="9">
    <source>
        <dbReference type="EMBL" id="GAA98800.1"/>
    </source>
</evidence>
<dbReference type="InterPro" id="IPR045161">
    <property type="entry name" value="Utp18"/>
</dbReference>
<dbReference type="InterPro" id="IPR036322">
    <property type="entry name" value="WD40_repeat_dom_sf"/>
</dbReference>
<dbReference type="Pfam" id="PF00400">
    <property type="entry name" value="WD40"/>
    <property type="match status" value="1"/>
</dbReference>
<dbReference type="InParanoid" id="G7E7J0"/>
<comment type="caution">
    <text evidence="9">The sequence shown here is derived from an EMBL/GenBank/DDBJ whole genome shotgun (WGS) entry which is preliminary data.</text>
</comment>
<dbReference type="GO" id="GO:0034388">
    <property type="term" value="C:Pwp2p-containing subcomplex of 90S preribosome"/>
    <property type="evidence" value="ECO:0007669"/>
    <property type="project" value="TreeGrafter"/>
</dbReference>
<dbReference type="FunCoup" id="G7E7J0">
    <property type="interactions" value="620"/>
</dbReference>
<keyword evidence="5" id="KW-0539">Nucleus</keyword>
<dbReference type="PANTHER" id="PTHR18359">
    <property type="entry name" value="WD-REPEAT PROTEIN-RELATED"/>
    <property type="match status" value="1"/>
</dbReference>
<evidence type="ECO:0000313" key="10">
    <source>
        <dbReference type="Proteomes" id="UP000009131"/>
    </source>
</evidence>
<keyword evidence="2" id="KW-0698">rRNA processing</keyword>
<evidence type="ECO:0000256" key="3">
    <source>
        <dbReference type="ARBA" id="ARBA00022574"/>
    </source>
</evidence>
<dbReference type="PANTHER" id="PTHR18359:SF0">
    <property type="entry name" value="U3 SMALL NUCLEOLAR RNA-ASSOCIATED PROTEIN 18 HOMOLOG"/>
    <property type="match status" value="1"/>
</dbReference>
<dbReference type="Proteomes" id="UP000009131">
    <property type="component" value="Unassembled WGS sequence"/>
</dbReference>
<reference evidence="9 10" key="2">
    <citation type="journal article" date="2012" name="Open Biol.">
        <title>Characteristics of nucleosomes and linker DNA regions on the genome of the basidiomycete Mixia osmundae revealed by mono- and dinucleosome mapping.</title>
        <authorList>
            <person name="Nishida H."/>
            <person name="Kondo S."/>
            <person name="Matsumoto T."/>
            <person name="Suzuki Y."/>
            <person name="Yoshikawa H."/>
            <person name="Taylor T.D."/>
            <person name="Sugiyama J."/>
        </authorList>
    </citation>
    <scope>NUCLEOTIDE SEQUENCE [LARGE SCALE GENOMIC DNA]</scope>
    <source>
        <strain evidence="10">CBS 9802 / IAM 14324 / JCM 22182 / KY 12970</strain>
    </source>
</reference>
<evidence type="ECO:0000256" key="1">
    <source>
        <dbReference type="ARBA" id="ARBA00004604"/>
    </source>
</evidence>
<evidence type="ECO:0000256" key="6">
    <source>
        <dbReference type="ARBA" id="ARBA00025767"/>
    </source>
</evidence>
<evidence type="ECO:0000256" key="5">
    <source>
        <dbReference type="ARBA" id="ARBA00023242"/>
    </source>
</evidence>
<sequence>MADSLSLLPPSDARRLAQRSNRQKRRRITSSKPANKPTKAKFDDDDDSQGEAAEDHAGAILGADDDEEGQGKTREELELEAALFGGSHASTSDLRVDRSSKQAATHVADDQLFQMDDSLPSPTARGKQRASDEDDDDASDSDSDDDSTSREAFASDSDEETQDVQPVRARKKALWNDPADQATTDAGEMVIPLNRSRLKKLKRARDETSIVGVQDYEQRLRQQYEKMHPTPAWATSARQTRATQQQDDLLSTTSAGILKRGKRLKKGEIRMTRLKDANFQSKAKSGIQALSFHPSASILFTASSDRRLKLFQIDGLQNTLLQSVHLPELPISSAAFDPTGNSILLTGNRPFWYSYDLQSGRAVRSPRGMWSHQAAGSEGGGMELFKFANSTPSSASSMLAVAGRSGMVHLIDYTSSFGAGGQVVGTVKTSSPVKGLAWQKQGKELIVLGSDAEVYIWDVGTRRCMARWKDAGGFGTTGLSTDPSERLLAIGSTSGIVNLYAREDIHQATSKHSATAALGFTEQAKAAKTFDQLTTSISAMTFNSSSELLAIASRQSDHALRLIHTDSRTVCSNWPTSQTPLAHVTGMSFRADSKLLAIGNTRGKTLLYQLDHYL</sequence>
<feature type="region of interest" description="Disordered" evidence="8">
    <location>
        <begin position="1"/>
        <end position="181"/>
    </location>
</feature>
<keyword evidence="3 7" id="KW-0853">WD repeat</keyword>
<accession>G7E7J0</accession>
<reference evidence="9 10" key="1">
    <citation type="journal article" date="2011" name="J. Gen. Appl. Microbiol.">
        <title>Draft genome sequencing of the enigmatic basidiomycete Mixia osmundae.</title>
        <authorList>
            <person name="Nishida H."/>
            <person name="Nagatsuka Y."/>
            <person name="Sugiyama J."/>
        </authorList>
    </citation>
    <scope>NUCLEOTIDE SEQUENCE [LARGE SCALE GENOMIC DNA]</scope>
    <source>
        <strain evidence="10">CBS 9802 / IAM 14324 / JCM 22182 / KY 12970</strain>
    </source>
</reference>
<dbReference type="Gene3D" id="2.130.10.10">
    <property type="entry name" value="YVTN repeat-like/Quinoprotein amine dehydrogenase"/>
    <property type="match status" value="1"/>
</dbReference>
<comment type="similarity">
    <text evidence="6">Belongs to the WD repeat UTP18 family.</text>
</comment>
<keyword evidence="4" id="KW-0677">Repeat</keyword>
<dbReference type="AlphaFoldDB" id="G7E7J0"/>
<comment type="subcellular location">
    <subcellularLocation>
        <location evidence="1">Nucleus</location>
        <location evidence="1">Nucleolus</location>
    </subcellularLocation>
</comment>
<dbReference type="SUPFAM" id="SSF50978">
    <property type="entry name" value="WD40 repeat-like"/>
    <property type="match status" value="1"/>
</dbReference>
<evidence type="ECO:0000256" key="8">
    <source>
        <dbReference type="SAM" id="MobiDB-lite"/>
    </source>
</evidence>
<evidence type="ECO:0000256" key="4">
    <source>
        <dbReference type="ARBA" id="ARBA00022737"/>
    </source>
</evidence>
<name>G7E7J0_MIXOS</name>
<dbReference type="GO" id="GO:0032040">
    <property type="term" value="C:small-subunit processome"/>
    <property type="evidence" value="ECO:0007669"/>
    <property type="project" value="TreeGrafter"/>
</dbReference>
<dbReference type="GO" id="GO:0006364">
    <property type="term" value="P:rRNA processing"/>
    <property type="evidence" value="ECO:0007669"/>
    <property type="project" value="UniProtKB-KW"/>
</dbReference>
<dbReference type="EMBL" id="BABT02000165">
    <property type="protein sequence ID" value="GAA98800.1"/>
    <property type="molecule type" value="Genomic_DNA"/>
</dbReference>
<dbReference type="InterPro" id="IPR015943">
    <property type="entry name" value="WD40/YVTN_repeat-like_dom_sf"/>
</dbReference>
<dbReference type="OrthoDB" id="1935146at2759"/>
<feature type="compositionally biased region" description="Acidic residues" evidence="8">
    <location>
        <begin position="132"/>
        <end position="146"/>
    </location>
</feature>
<dbReference type="RefSeq" id="XP_014566976.1">
    <property type="nucleotide sequence ID" value="XM_014711490.1"/>
</dbReference>
<organism evidence="9 10">
    <name type="scientific">Mixia osmundae (strain CBS 9802 / IAM 14324 / JCM 22182 / KY 12970)</name>
    <dbReference type="NCBI Taxonomy" id="764103"/>
    <lineage>
        <taxon>Eukaryota</taxon>
        <taxon>Fungi</taxon>
        <taxon>Dikarya</taxon>
        <taxon>Basidiomycota</taxon>
        <taxon>Pucciniomycotina</taxon>
        <taxon>Mixiomycetes</taxon>
        <taxon>Mixiales</taxon>
        <taxon>Mixiaceae</taxon>
        <taxon>Mixia</taxon>
    </lineage>
</organism>
<dbReference type="PROSITE" id="PS50082">
    <property type="entry name" value="WD_REPEATS_2"/>
    <property type="match status" value="1"/>
</dbReference>
<dbReference type="STRING" id="764103.G7E7J0"/>
<evidence type="ECO:0000256" key="2">
    <source>
        <dbReference type="ARBA" id="ARBA00022552"/>
    </source>
</evidence>
<dbReference type="eggNOG" id="KOG2055">
    <property type="taxonomic scope" value="Eukaryota"/>
</dbReference>
<keyword evidence="10" id="KW-1185">Reference proteome</keyword>
<gene>
    <name evidence="9" type="primary">Mo05488</name>
    <name evidence="9" type="ORF">E5Q_05488</name>
</gene>
<proteinExistence type="inferred from homology"/>
<evidence type="ECO:0000256" key="7">
    <source>
        <dbReference type="PROSITE-ProRule" id="PRU00221"/>
    </source>
</evidence>
<dbReference type="InterPro" id="IPR001680">
    <property type="entry name" value="WD40_rpt"/>
</dbReference>
<dbReference type="HOGENOM" id="CLU_011055_2_0_1"/>
<dbReference type="OMA" id="KIRMWEI"/>
<dbReference type="SMART" id="SM00320">
    <property type="entry name" value="WD40"/>
    <property type="match status" value="5"/>
</dbReference>
<feature type="repeat" description="WD" evidence="7">
    <location>
        <begin position="426"/>
        <end position="467"/>
    </location>
</feature>
<protein>
    <submittedName>
        <fullName evidence="9">Uncharacterized protein</fullName>
    </submittedName>
</protein>